<dbReference type="SUPFAM" id="SSF54534">
    <property type="entry name" value="FKBP-like"/>
    <property type="match status" value="1"/>
</dbReference>
<protein>
    <submittedName>
        <fullName evidence="2">GreA/GreB family elongation factor</fullName>
    </submittedName>
</protein>
<reference evidence="2 3" key="1">
    <citation type="submission" date="2023-11" db="EMBL/GenBank/DDBJ databases">
        <authorList>
            <person name="Xu M."/>
            <person name="Jiang T."/>
        </authorList>
    </citation>
    <scope>NUCLEOTIDE SEQUENCE [LARGE SCALE GENOMIC DNA]</scope>
    <source>
        <strain evidence="2 3">SD</strain>
    </source>
</reference>
<keyword evidence="2" id="KW-0648">Protein biosynthesis</keyword>
<dbReference type="Proteomes" id="UP001277761">
    <property type="component" value="Unassembled WGS sequence"/>
</dbReference>
<evidence type="ECO:0000313" key="3">
    <source>
        <dbReference type="Proteomes" id="UP001277761"/>
    </source>
</evidence>
<keyword evidence="3" id="KW-1185">Reference proteome</keyword>
<dbReference type="Pfam" id="PF01272">
    <property type="entry name" value="GreA_GreB"/>
    <property type="match status" value="1"/>
</dbReference>
<dbReference type="EMBL" id="JAXAVX010000007">
    <property type="protein sequence ID" value="MDX8152584.1"/>
    <property type="molecule type" value="Genomic_DNA"/>
</dbReference>
<evidence type="ECO:0000259" key="1">
    <source>
        <dbReference type="Pfam" id="PF01272"/>
    </source>
</evidence>
<keyword evidence="2" id="KW-0251">Elongation factor</keyword>
<dbReference type="RefSeq" id="WP_319954740.1">
    <property type="nucleotide sequence ID" value="NZ_JAXAVX010000007.1"/>
</dbReference>
<dbReference type="PROSITE" id="PS00830">
    <property type="entry name" value="GREAB_2"/>
    <property type="match status" value="1"/>
</dbReference>
<gene>
    <name evidence="2" type="ORF">SK069_13340</name>
</gene>
<comment type="caution">
    <text evidence="2">The sequence shown here is derived from an EMBL/GenBank/DDBJ whole genome shotgun (WGS) entry which is preliminary data.</text>
</comment>
<dbReference type="InterPro" id="IPR036953">
    <property type="entry name" value="GreA/GreB_C_sf"/>
</dbReference>
<organism evidence="2 3">
    <name type="scientific">Patulibacter brassicae</name>
    <dbReference type="NCBI Taxonomy" id="1705717"/>
    <lineage>
        <taxon>Bacteria</taxon>
        <taxon>Bacillati</taxon>
        <taxon>Actinomycetota</taxon>
        <taxon>Thermoleophilia</taxon>
        <taxon>Solirubrobacterales</taxon>
        <taxon>Patulibacteraceae</taxon>
        <taxon>Patulibacter</taxon>
    </lineage>
</organism>
<dbReference type="InterPro" id="IPR001437">
    <property type="entry name" value="Tscrpt_elong_fac_GreA/B_C"/>
</dbReference>
<dbReference type="InterPro" id="IPR018151">
    <property type="entry name" value="TF_GreA/GreB_CS"/>
</dbReference>
<proteinExistence type="predicted"/>
<sequence length="145" mass="15476">MPETATPPATKALLVTRPEYDALLAQLDRRRAERDADPAADVADQIVQLETAAHRAVVAYPDDAGYLLVAVGTVVDVDDGRRRCRYRLAFDVDVPGEEGTTVVSAFSPVGLALVGRASGDVVDIALPDGRVRSLRVVRIGTVAPR</sequence>
<feature type="domain" description="Transcription elongation factor GreA/GreB C-terminal" evidence="1">
    <location>
        <begin position="69"/>
        <end position="139"/>
    </location>
</feature>
<evidence type="ECO:0000313" key="2">
    <source>
        <dbReference type="EMBL" id="MDX8152584.1"/>
    </source>
</evidence>
<name>A0ABU4VNE8_9ACTN</name>
<dbReference type="GO" id="GO:0003746">
    <property type="term" value="F:translation elongation factor activity"/>
    <property type="evidence" value="ECO:0007669"/>
    <property type="project" value="UniProtKB-KW"/>
</dbReference>
<dbReference type="Gene3D" id="3.10.50.30">
    <property type="entry name" value="Transcription elongation factor, GreA/GreB, C-terminal domain"/>
    <property type="match status" value="1"/>
</dbReference>
<accession>A0ABU4VNE8</accession>